<accession>U9TDJ1</accession>
<dbReference type="EMBL" id="KI291954">
    <property type="protein sequence ID" value="ESA06185.1"/>
    <property type="molecule type" value="Genomic_DNA"/>
</dbReference>
<reference evidence="1" key="1">
    <citation type="submission" date="2013-07" db="EMBL/GenBank/DDBJ databases">
        <title>The genome of an arbuscular mycorrhizal fungus provides insights into the evolution of the oldest plant symbiosis.</title>
        <authorList>
            <consortium name="DOE Joint Genome Institute"/>
            <person name="Tisserant E."/>
            <person name="Malbreil M."/>
            <person name="Kuo A."/>
            <person name="Kohler A."/>
            <person name="Symeonidi A."/>
            <person name="Balestrini R."/>
            <person name="Charron P."/>
            <person name="Duensing N."/>
            <person name="Frei-dit-Frey N."/>
            <person name="Gianinazzi-Pearson V."/>
            <person name="Gilbert B."/>
            <person name="Handa Y."/>
            <person name="Hijri M."/>
            <person name="Kaul R."/>
            <person name="Kawaguchi M."/>
            <person name="Krajinski F."/>
            <person name="Lammers P."/>
            <person name="Lapierre D."/>
            <person name="Masclaux F.G."/>
            <person name="Murat C."/>
            <person name="Morin E."/>
            <person name="Ndikumana S."/>
            <person name="Pagni M."/>
            <person name="Petitpierre D."/>
            <person name="Requena N."/>
            <person name="Rosikiewicz P."/>
            <person name="Riley R."/>
            <person name="Saito K."/>
            <person name="San Clemente H."/>
            <person name="Shapiro H."/>
            <person name="van Tuinen D."/>
            <person name="Becard G."/>
            <person name="Bonfante P."/>
            <person name="Paszkowski U."/>
            <person name="Shachar-Hill Y."/>
            <person name="Young J.P."/>
            <person name="Sanders I.R."/>
            <person name="Henrissat B."/>
            <person name="Rensing S.A."/>
            <person name="Grigoriev I.V."/>
            <person name="Corradi N."/>
            <person name="Roux C."/>
            <person name="Martin F."/>
        </authorList>
    </citation>
    <scope>NUCLEOTIDE SEQUENCE</scope>
    <source>
        <strain evidence="1">DAOM 197198</strain>
    </source>
</reference>
<name>U9TDJ1_RHIID</name>
<gene>
    <name evidence="1" type="ORF">GLOINDRAFT_3970</name>
</gene>
<organism evidence="1">
    <name type="scientific">Rhizophagus irregularis (strain DAOM 181602 / DAOM 197198 / MUCL 43194)</name>
    <name type="common">Arbuscular mycorrhizal fungus</name>
    <name type="synonym">Glomus intraradices</name>
    <dbReference type="NCBI Taxonomy" id="747089"/>
    <lineage>
        <taxon>Eukaryota</taxon>
        <taxon>Fungi</taxon>
        <taxon>Fungi incertae sedis</taxon>
        <taxon>Mucoromycota</taxon>
        <taxon>Glomeromycotina</taxon>
        <taxon>Glomeromycetes</taxon>
        <taxon>Glomerales</taxon>
        <taxon>Glomeraceae</taxon>
        <taxon>Rhizophagus</taxon>
    </lineage>
</organism>
<dbReference type="STRING" id="747089.U9TDJ1"/>
<sequence>MFPDIDSIIQNKKVPTIRLWVAYMLEKFRSHRLFGWRMVDFLRNAGMVISFIKLIPKPKDNTISLFQTVKVSSSIIKAEEISDISNARILDYEIAEVLENKPKKTLEEMRSLNRHHIVECYEIPLESLTEEFISKYRNYNHMKWFRAYRQLRDAGINNETAVEAIIRKDYREDKLIIATRAERHRICLELLRICTPAKDIDDRTRYKSDDVKKCLNTPESTSYLQGLVPKMARVFDNTNALRSAKKSGLKTIRAKISLLNASLYATYGLKFKAVDKSQRYYHLVGSFDSKDAPKFPSYQTGEEVYWENGKDTRYGYSKIPPDELLLGNLSSSSKVDNTQISEDIQNLIDIC</sequence>
<dbReference type="AlphaFoldDB" id="U9TDJ1"/>
<proteinExistence type="predicted"/>
<protein>
    <submittedName>
        <fullName evidence="1">Uncharacterized protein</fullName>
    </submittedName>
</protein>
<dbReference type="HOGENOM" id="CLU_041325_0_0_1"/>
<evidence type="ECO:0000313" key="1">
    <source>
        <dbReference type="EMBL" id="ESA06185.1"/>
    </source>
</evidence>